<reference evidence="2" key="1">
    <citation type="submission" date="2016-06" db="EMBL/GenBank/DDBJ databases">
        <authorList>
            <person name="Varghese N."/>
            <person name="Submissions Spin"/>
        </authorList>
    </citation>
    <scope>NUCLEOTIDE SEQUENCE [LARGE SCALE GENOMIC DNA]</scope>
    <source>
        <strain evidence="2">DSM 44983</strain>
    </source>
</reference>
<dbReference type="InterPro" id="IPR016138">
    <property type="entry name" value="Ribosome_inactivat_prot_sub1"/>
</dbReference>
<protein>
    <submittedName>
        <fullName evidence="1">Ribosome inactivating protein</fullName>
    </submittedName>
</protein>
<proteinExistence type="predicted"/>
<dbReference type="EMBL" id="LT607752">
    <property type="protein sequence ID" value="SCG39579.1"/>
    <property type="molecule type" value="Genomic_DNA"/>
</dbReference>
<sequence>MRIRSVGRAPLSWLRALASVVLMTALLATVSLVAPVRSALASEMPTFRVDQSTNADYRIWLNVIGAYFADRLIPDSDIGMTEYGSAEIFAIEVAHGGESIHLVFSRDDLYLVGYYRPSDGVYSYFNDRNNRSNAYRPPGLLASYEMSYGGSYKDLQRVAGVQRKNLRLGRAPLGAAIDILSEGSTTPDDEEARALLLVIQMLAEAARFTPIAQAVAASWNTPAPLGADLIAIQVNWTELSRLAYHGTVALSDENDMVPQDYGGVDPFTVGTLRFDSQRDAQDVLTIARGCDDMPPEGLTASRSETVEGDPADCAFTPNTYAVTVKSVTFANPGDAGGDPEPYGYLDVSYGYTPADPKRTHQWSRFWSVDADSTETVGAATINYDHIFTGISGQVCFSGWVYDQDSSGADDRLTPEWELPNPEEECGVDGTWTLWGPEGTVTIDYEVNQIFDCTNQTVYSQCVDYHRDFYVVTNQISFTQPGDAGEGPEPYGAITLEEPGATTTAGDTVWSVDPDDARELEYYTQVYVEKIEFGERPQTSAPCLKFDVKDEDGAGNADDQIAGPGVACGKNGKLIIGTAVGRVSLIYQLFRILVSHDEL</sequence>
<dbReference type="AlphaFoldDB" id="A0A1C5H0I6"/>
<dbReference type="InterPro" id="IPR001574">
    <property type="entry name" value="Ribosome_inactivat_prot"/>
</dbReference>
<organism evidence="1 2">
    <name type="scientific">Micromonospora rifamycinica</name>
    <dbReference type="NCBI Taxonomy" id="291594"/>
    <lineage>
        <taxon>Bacteria</taxon>
        <taxon>Bacillati</taxon>
        <taxon>Actinomycetota</taxon>
        <taxon>Actinomycetes</taxon>
        <taxon>Micromonosporales</taxon>
        <taxon>Micromonosporaceae</taxon>
        <taxon>Micromonospora</taxon>
    </lineage>
</organism>
<dbReference type="InterPro" id="IPR017989">
    <property type="entry name" value="Ribosome_inactivat_1/2"/>
</dbReference>
<dbReference type="PANTHER" id="PTHR33453:SF34">
    <property type="entry name" value="RIBOSOME-INACTIVATING PROTEIN"/>
    <property type="match status" value="1"/>
</dbReference>
<dbReference type="PANTHER" id="PTHR33453">
    <property type="match status" value="1"/>
</dbReference>
<dbReference type="SUPFAM" id="SSF56371">
    <property type="entry name" value="Ribosome inactivating proteins (RIP)"/>
    <property type="match status" value="1"/>
</dbReference>
<accession>A0A1C5H0I6</accession>
<dbReference type="PRINTS" id="PR00396">
    <property type="entry name" value="SHIGARICIN"/>
</dbReference>
<dbReference type="Pfam" id="PF00161">
    <property type="entry name" value="RIP"/>
    <property type="match status" value="1"/>
</dbReference>
<evidence type="ECO:0000313" key="1">
    <source>
        <dbReference type="EMBL" id="SCG39579.1"/>
    </source>
</evidence>
<dbReference type="GO" id="GO:0030598">
    <property type="term" value="F:rRNA N-glycosylase activity"/>
    <property type="evidence" value="ECO:0007669"/>
    <property type="project" value="InterPro"/>
</dbReference>
<dbReference type="RefSeq" id="WP_231932791.1">
    <property type="nucleotide sequence ID" value="NZ_LRMV01000245.1"/>
</dbReference>
<name>A0A1C5H0I6_9ACTN</name>
<keyword evidence="2" id="KW-1185">Reference proteome</keyword>
<evidence type="ECO:0000313" key="2">
    <source>
        <dbReference type="Proteomes" id="UP000198226"/>
    </source>
</evidence>
<dbReference type="Gene3D" id="3.40.420.10">
    <property type="entry name" value="Ricin (A subunit), domain 1"/>
    <property type="match status" value="1"/>
</dbReference>
<dbReference type="Proteomes" id="UP000198226">
    <property type="component" value="Chromosome I"/>
</dbReference>
<dbReference type="InterPro" id="IPR036041">
    <property type="entry name" value="Ribosome-inact_prot_sf"/>
</dbReference>
<gene>
    <name evidence="1" type="ORF">GA0070623_0565</name>
</gene>
<dbReference type="GO" id="GO:0017148">
    <property type="term" value="P:negative regulation of translation"/>
    <property type="evidence" value="ECO:0007669"/>
    <property type="project" value="InterPro"/>
</dbReference>